<organism evidence="1 2">
    <name type="scientific">Orchesella dallaii</name>
    <dbReference type="NCBI Taxonomy" id="48710"/>
    <lineage>
        <taxon>Eukaryota</taxon>
        <taxon>Metazoa</taxon>
        <taxon>Ecdysozoa</taxon>
        <taxon>Arthropoda</taxon>
        <taxon>Hexapoda</taxon>
        <taxon>Collembola</taxon>
        <taxon>Entomobryomorpha</taxon>
        <taxon>Entomobryoidea</taxon>
        <taxon>Orchesellidae</taxon>
        <taxon>Orchesellinae</taxon>
        <taxon>Orchesella</taxon>
    </lineage>
</organism>
<dbReference type="EMBL" id="CAXLJM020000027">
    <property type="protein sequence ID" value="CAL8094952.1"/>
    <property type="molecule type" value="Genomic_DNA"/>
</dbReference>
<reference evidence="1 2" key="1">
    <citation type="submission" date="2024-08" db="EMBL/GenBank/DDBJ databases">
        <authorList>
            <person name="Cucini C."/>
            <person name="Frati F."/>
        </authorList>
    </citation>
    <scope>NUCLEOTIDE SEQUENCE [LARGE SCALE GENOMIC DNA]</scope>
</reference>
<comment type="caution">
    <text evidence="1">The sequence shown here is derived from an EMBL/GenBank/DDBJ whole genome shotgun (WGS) entry which is preliminary data.</text>
</comment>
<proteinExistence type="predicted"/>
<accession>A0ABP1QD98</accession>
<evidence type="ECO:0000313" key="1">
    <source>
        <dbReference type="EMBL" id="CAL8094952.1"/>
    </source>
</evidence>
<dbReference type="Proteomes" id="UP001642540">
    <property type="component" value="Unassembled WGS sequence"/>
</dbReference>
<name>A0ABP1QD98_9HEXA</name>
<sequence length="125" mass="14279">MLLVESHCSANEKFLDLYFNEPQQSLKYYFTTEVTSRKTKNLVSFISAPENVNMDNNLGVDENNNIQYPVKVQRAIRTLAEAADLIFIFFDPIGKPPPSKTLNNLKSYEKTTIPKCIFSSQKPVK</sequence>
<gene>
    <name evidence="1" type="ORF">ODALV1_LOCUS8936</name>
</gene>
<evidence type="ECO:0000313" key="2">
    <source>
        <dbReference type="Proteomes" id="UP001642540"/>
    </source>
</evidence>
<keyword evidence="2" id="KW-1185">Reference proteome</keyword>
<protein>
    <submittedName>
        <fullName evidence="1">Uncharacterized protein</fullName>
    </submittedName>
</protein>